<protein>
    <submittedName>
        <fullName evidence="1">15716_t:CDS:1</fullName>
    </submittedName>
</protein>
<proteinExistence type="predicted"/>
<name>A0ACA9M7P5_9GLOM</name>
<evidence type="ECO:0000313" key="2">
    <source>
        <dbReference type="Proteomes" id="UP000789525"/>
    </source>
</evidence>
<accession>A0ACA9M7P5</accession>
<comment type="caution">
    <text evidence="1">The sequence shown here is derived from an EMBL/GenBank/DDBJ whole genome shotgun (WGS) entry which is preliminary data.</text>
</comment>
<dbReference type="Proteomes" id="UP000789525">
    <property type="component" value="Unassembled WGS sequence"/>
</dbReference>
<evidence type="ECO:0000313" key="1">
    <source>
        <dbReference type="EMBL" id="CAG8572436.1"/>
    </source>
</evidence>
<keyword evidence="2" id="KW-1185">Reference proteome</keyword>
<sequence>MAVAVQQPSLLEISDNAIFLNHKSSEEITIDFEYDEFEDITYVASGGYGDVFHAHWKRTGEKVALKRITNRLDERRKREFRRELNAMKNVCVKKNPYVIQFFGLTRDPCDNYVMIMQYANGGNPREYLKANHESMTWDERINLAIGIVEALEFVHRHGILHRDLNVLIHDGKPILCDFGLSKSYDDTDSSHGVYGVIPYIDPLRYDGHAYGEASEVYGIGVLLWEISSGRVPFSDRTTDPQSLIGSIIRGERENPISGTPIDYANLYEDCWSSCAQ</sequence>
<reference evidence="1" key="1">
    <citation type="submission" date="2021-06" db="EMBL/GenBank/DDBJ databases">
        <authorList>
            <person name="Kallberg Y."/>
            <person name="Tangrot J."/>
            <person name="Rosling A."/>
        </authorList>
    </citation>
    <scope>NUCLEOTIDE SEQUENCE</scope>
    <source>
        <strain evidence="1">CL356</strain>
    </source>
</reference>
<feature type="non-terminal residue" evidence="1">
    <location>
        <position position="276"/>
    </location>
</feature>
<organism evidence="1 2">
    <name type="scientific">Acaulospora colombiana</name>
    <dbReference type="NCBI Taxonomy" id="27376"/>
    <lineage>
        <taxon>Eukaryota</taxon>
        <taxon>Fungi</taxon>
        <taxon>Fungi incertae sedis</taxon>
        <taxon>Mucoromycota</taxon>
        <taxon>Glomeromycotina</taxon>
        <taxon>Glomeromycetes</taxon>
        <taxon>Diversisporales</taxon>
        <taxon>Acaulosporaceae</taxon>
        <taxon>Acaulospora</taxon>
    </lineage>
</organism>
<gene>
    <name evidence="1" type="ORF">ACOLOM_LOCUS5650</name>
</gene>
<dbReference type="EMBL" id="CAJVPT010010669">
    <property type="protein sequence ID" value="CAG8572436.1"/>
    <property type="molecule type" value="Genomic_DNA"/>
</dbReference>